<sequence length="231" mass="24036">ATQQLKSSITLGLRFITYLVGRTITFRFTAAAQPRTTEMPCLNGSRLDAQLAAAALTLLVLLCACARGADAGRKHSSSPPPPPGPPKEICGRTIVVTELFNQDNLVTPAGIDISSMTDLSSFVGYQLGYVDDMFLGSSASNLSTPVGTVTSICYFLSTVNNYCTSTLSFGSFGDITFVGPFNDVSGNGFQNAIAGGTGIFTGAQGSVTINVLNGGQAWLTTVGLLKAPKCT</sequence>
<evidence type="ECO:0000313" key="2">
    <source>
        <dbReference type="Proteomes" id="UP000722791"/>
    </source>
</evidence>
<dbReference type="Gene3D" id="2.40.480.10">
    <property type="entry name" value="Allene oxide cyclase-like"/>
    <property type="match status" value="1"/>
</dbReference>
<dbReference type="GO" id="GO:0046423">
    <property type="term" value="F:allene-oxide cyclase activity"/>
    <property type="evidence" value="ECO:0007669"/>
    <property type="project" value="InterPro"/>
</dbReference>
<dbReference type="Proteomes" id="UP000722791">
    <property type="component" value="Unassembled WGS sequence"/>
</dbReference>
<evidence type="ECO:0008006" key="3">
    <source>
        <dbReference type="Google" id="ProtNLM"/>
    </source>
</evidence>
<dbReference type="SUPFAM" id="SSF141493">
    <property type="entry name" value="Allene oxide cyclase-like"/>
    <property type="match status" value="1"/>
</dbReference>
<evidence type="ECO:0000313" key="1">
    <source>
        <dbReference type="EMBL" id="GIM15230.1"/>
    </source>
</evidence>
<dbReference type="GO" id="GO:0009695">
    <property type="term" value="P:jasmonic acid biosynthetic process"/>
    <property type="evidence" value="ECO:0007669"/>
    <property type="project" value="InterPro"/>
</dbReference>
<gene>
    <name evidence="1" type="ORF">Vretimale_18098</name>
</gene>
<dbReference type="EMBL" id="BNCQ01000063">
    <property type="protein sequence ID" value="GIM15230.1"/>
    <property type="molecule type" value="Genomic_DNA"/>
</dbReference>
<proteinExistence type="predicted"/>
<name>A0A8J4LYF1_9CHLO</name>
<dbReference type="InterPro" id="IPR044859">
    <property type="entry name" value="Allene_oxi_cyc_Dirigent"/>
</dbReference>
<protein>
    <recommendedName>
        <fullName evidence="3">Dirigent protein</fullName>
    </recommendedName>
</protein>
<organism evidence="1 2">
    <name type="scientific">Volvox reticuliferus</name>
    <dbReference type="NCBI Taxonomy" id="1737510"/>
    <lineage>
        <taxon>Eukaryota</taxon>
        <taxon>Viridiplantae</taxon>
        <taxon>Chlorophyta</taxon>
        <taxon>core chlorophytes</taxon>
        <taxon>Chlorophyceae</taxon>
        <taxon>CS clade</taxon>
        <taxon>Chlamydomonadales</taxon>
        <taxon>Volvocaceae</taxon>
        <taxon>Volvox</taxon>
    </lineage>
</organism>
<dbReference type="AlphaFoldDB" id="A0A8J4LYF1"/>
<comment type="caution">
    <text evidence="1">The sequence shown here is derived from an EMBL/GenBank/DDBJ whole genome shotgun (WGS) entry which is preliminary data.</text>
</comment>
<dbReference type="InterPro" id="IPR034871">
    <property type="entry name" value="Allene_oxi_cyc_sf"/>
</dbReference>
<accession>A0A8J4LYF1</accession>
<reference evidence="1" key="1">
    <citation type="journal article" date="2021" name="Proc. Natl. Acad. Sci. U.S.A.">
        <title>Three genomes in the algal genus Volvox reveal the fate of a haploid sex-determining region after a transition to homothallism.</title>
        <authorList>
            <person name="Yamamoto K."/>
            <person name="Hamaji T."/>
            <person name="Kawai-Toyooka H."/>
            <person name="Matsuzaki R."/>
            <person name="Takahashi F."/>
            <person name="Nishimura Y."/>
            <person name="Kawachi M."/>
            <person name="Noguchi H."/>
            <person name="Minakuchi Y."/>
            <person name="Umen J.G."/>
            <person name="Toyoda A."/>
            <person name="Nozaki H."/>
        </authorList>
    </citation>
    <scope>NUCLEOTIDE SEQUENCE</scope>
    <source>
        <strain evidence="1">NIES-3785</strain>
    </source>
</reference>
<feature type="non-terminal residue" evidence="1">
    <location>
        <position position="231"/>
    </location>
</feature>